<dbReference type="FunFam" id="3.40.50.720:FF:000336">
    <property type="entry name" value="Aldehyde reductase"/>
    <property type="match status" value="1"/>
</dbReference>
<dbReference type="PANTHER" id="PTHR10366:SF564">
    <property type="entry name" value="STEROL-4-ALPHA-CARBOXYLATE 3-DEHYDROGENASE, DECARBOXYLATING"/>
    <property type="match status" value="1"/>
</dbReference>
<dbReference type="RefSeq" id="WP_217789403.1">
    <property type="nucleotide sequence ID" value="NZ_JAHSPG010000001.1"/>
</dbReference>
<accession>A0A9E2S583</accession>
<gene>
    <name evidence="3" type="ORF">KTO63_01775</name>
</gene>
<proteinExistence type="predicted"/>
<dbReference type="CDD" id="cd05227">
    <property type="entry name" value="AR_SDR_e"/>
    <property type="match status" value="1"/>
</dbReference>
<feature type="domain" description="3-beta hydroxysteroid dehydrogenase/isomerase" evidence="2">
    <location>
        <begin position="10"/>
        <end position="244"/>
    </location>
</feature>
<dbReference type="PANTHER" id="PTHR10366">
    <property type="entry name" value="NAD DEPENDENT EPIMERASE/DEHYDRATASE"/>
    <property type="match status" value="1"/>
</dbReference>
<evidence type="ECO:0000313" key="3">
    <source>
        <dbReference type="EMBL" id="MBV4355857.1"/>
    </source>
</evidence>
<dbReference type="Proteomes" id="UP000812270">
    <property type="component" value="Unassembled WGS sequence"/>
</dbReference>
<dbReference type="GO" id="GO:0016616">
    <property type="term" value="F:oxidoreductase activity, acting on the CH-OH group of donors, NAD or NADP as acceptor"/>
    <property type="evidence" value="ECO:0007669"/>
    <property type="project" value="InterPro"/>
</dbReference>
<protein>
    <submittedName>
        <fullName evidence="3">Aldehyde reductase</fullName>
    </submittedName>
</protein>
<name>A0A9E2S583_9BACT</name>
<sequence>MNTLRNNTVLVTGGTGFVAVHVIFKLLQEGYVVRTTLRSLSRKEELIAALRSAGINDFDRLSFIEADLLKDENWDDAVDGADYVLHLASPFPGKEPKDENELIVPARDGALRVLKAARNAGVKRVVLTSSFAAIGYSVHEKGHVFTEEDWTDASAAIPAYIKSKTVAEKAAWEFVNTEGNGLEFVVINPVGIFGPVLGNILSASVDVVIKGIIEGTTTISPDLTLGVVDVRDVAGIHILAMTNAAASGQRFLAAADGVMSFYDVAQLIRKERPERASKIADINKTDDSFYIELSNNKAKTLLHWNPRSKEEAILASVDSLIQN</sequence>
<comment type="caution">
    <text evidence="3">The sequence shown here is derived from an EMBL/GenBank/DDBJ whole genome shotgun (WGS) entry which is preliminary data.</text>
</comment>
<evidence type="ECO:0000259" key="2">
    <source>
        <dbReference type="Pfam" id="PF01073"/>
    </source>
</evidence>
<reference evidence="3" key="1">
    <citation type="submission" date="2021-06" db="EMBL/GenBank/DDBJ databases">
        <authorList>
            <person name="Huq M.A."/>
        </authorList>
    </citation>
    <scope>NUCLEOTIDE SEQUENCE</scope>
    <source>
        <strain evidence="3">MAH-26</strain>
    </source>
</reference>
<dbReference type="EMBL" id="JAHSPG010000001">
    <property type="protein sequence ID" value="MBV4355857.1"/>
    <property type="molecule type" value="Genomic_DNA"/>
</dbReference>
<dbReference type="InterPro" id="IPR050425">
    <property type="entry name" value="NAD(P)_dehydrat-like"/>
</dbReference>
<keyword evidence="4" id="KW-1185">Reference proteome</keyword>
<evidence type="ECO:0000313" key="4">
    <source>
        <dbReference type="Proteomes" id="UP000812270"/>
    </source>
</evidence>
<dbReference type="AlphaFoldDB" id="A0A9E2S583"/>
<organism evidence="3 4">
    <name type="scientific">Pinibacter aurantiacus</name>
    <dbReference type="NCBI Taxonomy" id="2851599"/>
    <lineage>
        <taxon>Bacteria</taxon>
        <taxon>Pseudomonadati</taxon>
        <taxon>Bacteroidota</taxon>
        <taxon>Chitinophagia</taxon>
        <taxon>Chitinophagales</taxon>
        <taxon>Chitinophagaceae</taxon>
        <taxon>Pinibacter</taxon>
    </lineage>
</organism>
<keyword evidence="1" id="KW-0560">Oxidoreductase</keyword>
<evidence type="ECO:0000256" key="1">
    <source>
        <dbReference type="ARBA" id="ARBA00023002"/>
    </source>
</evidence>
<dbReference type="Pfam" id="PF01073">
    <property type="entry name" value="3Beta_HSD"/>
    <property type="match status" value="1"/>
</dbReference>
<dbReference type="InterPro" id="IPR002225">
    <property type="entry name" value="3Beta_OHSteriod_DH/Estase"/>
</dbReference>
<dbReference type="GO" id="GO:0006694">
    <property type="term" value="P:steroid biosynthetic process"/>
    <property type="evidence" value="ECO:0007669"/>
    <property type="project" value="InterPro"/>
</dbReference>